<feature type="domain" description="BHLH" evidence="7">
    <location>
        <begin position="14"/>
        <end position="71"/>
    </location>
</feature>
<keyword evidence="5" id="KW-0539">Nucleus</keyword>
<dbReference type="SMART" id="SM00353">
    <property type="entry name" value="HLH"/>
    <property type="match status" value="1"/>
</dbReference>
<reference evidence="8 9" key="1">
    <citation type="submission" date="2021-05" db="EMBL/GenBank/DDBJ databases">
        <authorList>
            <person name="Zahm M."/>
            <person name="Klopp C."/>
            <person name="Cabau C."/>
            <person name="Kuhl H."/>
            <person name="Suciu R."/>
            <person name="Ciorpac M."/>
            <person name="Holostenco D."/>
            <person name="Gessner J."/>
            <person name="Wuertz S."/>
            <person name="Hohne C."/>
            <person name="Stock M."/>
            <person name="Gislard M."/>
            <person name="Lluch J."/>
            <person name="Milhes M."/>
            <person name="Lampietro C."/>
            <person name="Lopez Roques C."/>
            <person name="Donnadieu C."/>
            <person name="Du K."/>
            <person name="Schartl M."/>
            <person name="Guiguen Y."/>
        </authorList>
    </citation>
    <scope>NUCLEOTIDE SEQUENCE [LARGE SCALE GENOMIC DNA]</scope>
    <source>
        <strain evidence="8">Hh-F2</strain>
        <tissue evidence="8">Blood</tissue>
    </source>
</reference>
<evidence type="ECO:0000256" key="6">
    <source>
        <dbReference type="SAM" id="MobiDB-lite"/>
    </source>
</evidence>
<evidence type="ECO:0000256" key="4">
    <source>
        <dbReference type="ARBA" id="ARBA00023163"/>
    </source>
</evidence>
<keyword evidence="3" id="KW-0805">Transcription regulation</keyword>
<dbReference type="InterPro" id="IPR032644">
    <property type="entry name" value="HES-7_bHLH-O"/>
</dbReference>
<dbReference type="InterPro" id="IPR011598">
    <property type="entry name" value="bHLH_dom"/>
</dbReference>
<dbReference type="PROSITE" id="PS50888">
    <property type="entry name" value="BHLH"/>
    <property type="match status" value="1"/>
</dbReference>
<evidence type="ECO:0000256" key="5">
    <source>
        <dbReference type="ARBA" id="ARBA00023242"/>
    </source>
</evidence>
<dbReference type="InterPro" id="IPR050370">
    <property type="entry name" value="HES_HEY"/>
</dbReference>
<accession>A0ABR0Z011</accession>
<dbReference type="PANTHER" id="PTHR10985">
    <property type="entry name" value="BASIC HELIX-LOOP-HELIX TRANSCRIPTION FACTOR, HES-RELATED"/>
    <property type="match status" value="1"/>
</dbReference>
<name>A0ABR0Z011_HUSHU</name>
<evidence type="ECO:0000259" key="7">
    <source>
        <dbReference type="PROSITE" id="PS50888"/>
    </source>
</evidence>
<dbReference type="EMBL" id="JAHFZB010000020">
    <property type="protein sequence ID" value="KAK6478048.1"/>
    <property type="molecule type" value="Genomic_DNA"/>
</dbReference>
<feature type="region of interest" description="Disordered" evidence="6">
    <location>
        <begin position="203"/>
        <end position="231"/>
    </location>
</feature>
<evidence type="ECO:0000313" key="8">
    <source>
        <dbReference type="EMBL" id="KAK6478048.1"/>
    </source>
</evidence>
<feature type="region of interest" description="Disordered" evidence="6">
    <location>
        <begin position="1"/>
        <end position="29"/>
    </location>
</feature>
<evidence type="ECO:0000256" key="3">
    <source>
        <dbReference type="ARBA" id="ARBA00023015"/>
    </source>
</evidence>
<evidence type="ECO:0000313" key="9">
    <source>
        <dbReference type="Proteomes" id="UP001369086"/>
    </source>
</evidence>
<dbReference type="SUPFAM" id="SSF47459">
    <property type="entry name" value="HLH, helix-loop-helix DNA-binding domain"/>
    <property type="match status" value="1"/>
</dbReference>
<keyword evidence="2" id="KW-0678">Repressor</keyword>
<gene>
    <name evidence="8" type="ORF">HHUSO_G21755</name>
</gene>
<protein>
    <submittedName>
        <fullName evidence="8">mRNAion factor HES-7-like</fullName>
    </submittedName>
</protein>
<comment type="subcellular location">
    <subcellularLocation>
        <location evidence="1">Nucleus</location>
    </subcellularLocation>
</comment>
<feature type="compositionally biased region" description="Basic and acidic residues" evidence="6">
    <location>
        <begin position="77"/>
        <end position="87"/>
    </location>
</feature>
<comment type="caution">
    <text evidence="8">The sequence shown here is derived from an EMBL/GenBank/DDBJ whole genome shotgun (WGS) entry which is preliminary data.</text>
</comment>
<dbReference type="CDD" id="cd11462">
    <property type="entry name" value="bHLH-O_HES7"/>
    <property type="match status" value="1"/>
</dbReference>
<dbReference type="InterPro" id="IPR036638">
    <property type="entry name" value="HLH_DNA-bd_sf"/>
</dbReference>
<proteinExistence type="predicted"/>
<organism evidence="8 9">
    <name type="scientific">Huso huso</name>
    <name type="common">Beluga</name>
    <name type="synonym">Acipenser huso</name>
    <dbReference type="NCBI Taxonomy" id="61971"/>
    <lineage>
        <taxon>Eukaryota</taxon>
        <taxon>Metazoa</taxon>
        <taxon>Chordata</taxon>
        <taxon>Craniata</taxon>
        <taxon>Vertebrata</taxon>
        <taxon>Euteleostomi</taxon>
        <taxon>Actinopterygii</taxon>
        <taxon>Chondrostei</taxon>
        <taxon>Acipenseriformes</taxon>
        <taxon>Acipenseridae</taxon>
        <taxon>Huso</taxon>
    </lineage>
</organism>
<dbReference type="Pfam" id="PF00010">
    <property type="entry name" value="HLH"/>
    <property type="match status" value="1"/>
</dbReference>
<evidence type="ECO:0000256" key="2">
    <source>
        <dbReference type="ARBA" id="ARBA00022491"/>
    </source>
</evidence>
<keyword evidence="4" id="KW-0804">Transcription</keyword>
<keyword evidence="9" id="KW-1185">Reference proteome</keyword>
<dbReference type="Proteomes" id="UP001369086">
    <property type="component" value="Unassembled WGS sequence"/>
</dbReference>
<sequence length="231" mass="26438">MKPTAAESSDSKDTKRVPKPLMEKRRRDRINHNLETLRVLLLHSTKEEKLRNPKVEKAEILESVVQFLKAELEGGDVTRQKSQRREREEEEEEEAAMTSSSQRNYQEGVRKCLLRVSDFISARSPRLSELALPQRTASHPCHLLGETRVQEAVGPAPHRAWPRVELMPAHHLSLNRERASHFGQTDGVYVTSQNPCFFRAFEGSPKSDTAHRTDPTATQGPHKQAVWRPWP</sequence>
<evidence type="ECO:0000256" key="1">
    <source>
        <dbReference type="ARBA" id="ARBA00004123"/>
    </source>
</evidence>
<dbReference type="Gene3D" id="4.10.280.10">
    <property type="entry name" value="Helix-loop-helix DNA-binding domain"/>
    <property type="match status" value="1"/>
</dbReference>
<feature type="region of interest" description="Disordered" evidence="6">
    <location>
        <begin position="77"/>
        <end position="104"/>
    </location>
</feature>
<feature type="compositionally biased region" description="Basic and acidic residues" evidence="6">
    <location>
        <begin position="9"/>
        <end position="25"/>
    </location>
</feature>